<dbReference type="AlphaFoldDB" id="A0A9X2H5Z1"/>
<dbReference type="PROSITE" id="PS51257">
    <property type="entry name" value="PROKAR_LIPOPROTEIN"/>
    <property type="match status" value="1"/>
</dbReference>
<name>A0A9X2H5Z1_9MICO</name>
<keyword evidence="3" id="KW-1185">Reference proteome</keyword>
<evidence type="ECO:0000256" key="1">
    <source>
        <dbReference type="SAM" id="SignalP"/>
    </source>
</evidence>
<feature type="chain" id="PRO_5040931455" description="DUF4430 domain-containing protein" evidence="1">
    <location>
        <begin position="22"/>
        <end position="186"/>
    </location>
</feature>
<protein>
    <recommendedName>
        <fullName evidence="4">DUF4430 domain-containing protein</fullName>
    </recommendedName>
</protein>
<dbReference type="Proteomes" id="UP001139722">
    <property type="component" value="Unassembled WGS sequence"/>
</dbReference>
<keyword evidence="1" id="KW-0732">Signal</keyword>
<accession>A0A9X2H5Z1</accession>
<dbReference type="RefSeq" id="WP_156998763.1">
    <property type="nucleotide sequence ID" value="NZ_BAAANU010000064.1"/>
</dbReference>
<dbReference type="OrthoDB" id="4401005at2"/>
<organism evidence="2 3">
    <name type="scientific">Agromyces terreus</name>
    <dbReference type="NCBI Taxonomy" id="424795"/>
    <lineage>
        <taxon>Bacteria</taxon>
        <taxon>Bacillati</taxon>
        <taxon>Actinomycetota</taxon>
        <taxon>Actinomycetes</taxon>
        <taxon>Micrococcales</taxon>
        <taxon>Microbacteriaceae</taxon>
        <taxon>Agromyces</taxon>
    </lineage>
</organism>
<dbReference type="EMBL" id="JAMZDY010000001">
    <property type="protein sequence ID" value="MCP2370019.1"/>
    <property type="molecule type" value="Genomic_DNA"/>
</dbReference>
<evidence type="ECO:0000313" key="2">
    <source>
        <dbReference type="EMBL" id="MCP2370019.1"/>
    </source>
</evidence>
<feature type="signal peptide" evidence="1">
    <location>
        <begin position="1"/>
        <end position="21"/>
    </location>
</feature>
<reference evidence="2" key="1">
    <citation type="submission" date="2022-06" db="EMBL/GenBank/DDBJ databases">
        <title>Sequencing the genomes of 1000 actinobacteria strains.</title>
        <authorList>
            <person name="Klenk H.-P."/>
        </authorList>
    </citation>
    <scope>NUCLEOTIDE SEQUENCE</scope>
    <source>
        <strain evidence="2">DSM 22016</strain>
    </source>
</reference>
<proteinExistence type="predicted"/>
<sequence length="186" mass="18476">MTTISRATAATAALLLTLTLAACSTADGGSSDDSAAPASASADSNASGGDCAGVAVVVETADLGLSEADSPAGSTCIDTDAAILASDAVAEAGLTTEGTDEYGDQVVCRVNGVPAADFALTAEDGSDYFETCASMPAAFAYWSLWTKPADGEWGYAEEGLSTLELEPGESLELLFTVNGEPAAPTA</sequence>
<gene>
    <name evidence="2" type="ORF">BJ978_000695</name>
</gene>
<evidence type="ECO:0000313" key="3">
    <source>
        <dbReference type="Proteomes" id="UP001139722"/>
    </source>
</evidence>
<evidence type="ECO:0008006" key="4">
    <source>
        <dbReference type="Google" id="ProtNLM"/>
    </source>
</evidence>
<comment type="caution">
    <text evidence="2">The sequence shown here is derived from an EMBL/GenBank/DDBJ whole genome shotgun (WGS) entry which is preliminary data.</text>
</comment>